<dbReference type="InterPro" id="IPR010263">
    <property type="entry name" value="T6SS_TssK"/>
</dbReference>
<dbReference type="Proteomes" id="UP000007257">
    <property type="component" value="Plasmid pRAHAQ01"/>
</dbReference>
<evidence type="ECO:0000313" key="1">
    <source>
        <dbReference type="EMBL" id="ADW76503.1"/>
    </source>
</evidence>
<dbReference type="HOGENOM" id="CLU_031690_3_1_6"/>
<dbReference type="RefSeq" id="WP_013578184.1">
    <property type="nucleotide sequence ID" value="NC_015062.1"/>
</dbReference>
<protein>
    <submittedName>
        <fullName evidence="1">Type VI secretion protein, VC_A0114 family</fullName>
    </submittedName>
</protein>
<accession>A0A0H3FNM2</accession>
<dbReference type="eggNOG" id="COG3522">
    <property type="taxonomic scope" value="Bacteria"/>
</dbReference>
<dbReference type="EMBL" id="CP002506">
    <property type="protein sequence ID" value="ADW76503.1"/>
    <property type="molecule type" value="Genomic_DNA"/>
</dbReference>
<dbReference type="PANTHER" id="PTHR35566">
    <property type="entry name" value="BLR3599 PROTEIN"/>
    <property type="match status" value="1"/>
</dbReference>
<gene>
    <name evidence="1" type="ordered locus">Rahaq_4928</name>
</gene>
<sequence>MYPEQQQIYWHSGLYLQPQHFQSLDLHYEWNLAQHLRLAQPYNHGLIEVSINEAALSDYVISVEQIRCILPGGTLLSLPGNSRVEQRNFRDLWKQRDQPLTIWLALRRFDPLHSNVTTLEKEHDRAVTRWINTSEERVMKDVYDHAPDAAVARLCYNVRLLTDVEKDDAVDCECIPLTRLRYENERVILDPTFSPPSVTLFGSFSLGKLIDTIYFELSARARKLEEYKRSERLVSDADRGDQVTQLLAMRSLNRVLPQLKNFCQARQVHPWQVYNVLCQLVGDLSSFNDSCTFLGEWHDGENSLQTYNHNELLSCFESARKTLITLLNSLVLEDNTYITLENDLQGVFTGSFDSAQSKNPETVLLLLRSASMPMENRQIKNPGGIKLASPRMIEPLIQHALPGIPVVRCPQPPRGVPNRRDSHYFLVEQDSELWNKARQHSSISFYWPDMPEDLQVQIIFVVPS</sequence>
<evidence type="ECO:0000313" key="2">
    <source>
        <dbReference type="Proteomes" id="UP000007257"/>
    </source>
</evidence>
<name>A0A0H3FNM2_RAHSY</name>
<reference evidence="2" key="1">
    <citation type="submission" date="2011-01" db="EMBL/GenBank/DDBJ databases">
        <title>Complete sequence of plasmid1 of Rahnella sp. Y9602.</title>
        <authorList>
            <consortium name="US DOE Joint Genome Institute"/>
            <person name="Lucas S."/>
            <person name="Copeland A."/>
            <person name="Lapidus A."/>
            <person name="Cheng J.-F."/>
            <person name="Goodwin L."/>
            <person name="Pitluck S."/>
            <person name="Lu M."/>
            <person name="Detter J.C."/>
            <person name="Han C."/>
            <person name="Tapia R."/>
            <person name="Land M."/>
            <person name="Hauser L."/>
            <person name="Kyrpides N."/>
            <person name="Ivanova N."/>
            <person name="Ovchinnikova G."/>
            <person name="Pagani I."/>
            <person name="Sobecky P.A."/>
            <person name="Martinez R.J."/>
            <person name="Woyke T."/>
        </authorList>
    </citation>
    <scope>NUCLEOTIDE SEQUENCE [LARGE SCALE GENOMIC DNA]</scope>
    <source>
        <strain evidence="2">Y9602</strain>
        <plasmid evidence="2">pRAHAQ01</plasmid>
    </source>
</reference>
<dbReference type="KEGG" id="rah:Rahaq_4928"/>
<dbReference type="OrthoDB" id="9775333at2"/>
<geneLocation type="plasmid" evidence="1 2">
    <name>pRAHAQ01</name>
</geneLocation>
<proteinExistence type="predicted"/>
<dbReference type="Pfam" id="PF05936">
    <property type="entry name" value="T6SS_VasE"/>
    <property type="match status" value="1"/>
</dbReference>
<dbReference type="NCBIfam" id="TIGR03353">
    <property type="entry name" value="VI_chp_4"/>
    <property type="match status" value="1"/>
</dbReference>
<dbReference type="AlphaFoldDB" id="A0A0H3FNM2"/>
<dbReference type="GeneID" id="95420845"/>
<organism evidence="1 2">
    <name type="scientific">Rahnella sp. (strain Y9602)</name>
    <dbReference type="NCBI Taxonomy" id="2703885"/>
    <lineage>
        <taxon>Bacteria</taxon>
        <taxon>Pseudomonadati</taxon>
        <taxon>Pseudomonadota</taxon>
        <taxon>Gammaproteobacteria</taxon>
        <taxon>Enterobacterales</taxon>
        <taxon>Yersiniaceae</taxon>
        <taxon>Rahnella</taxon>
    </lineage>
</organism>
<keyword evidence="1" id="KW-0614">Plasmid</keyword>
<dbReference type="PANTHER" id="PTHR35566:SF1">
    <property type="entry name" value="TYPE VI SECRETION SYSTEM BASEPLATE COMPONENT TSSK1"/>
    <property type="match status" value="1"/>
</dbReference>
<reference evidence="1 2" key="2">
    <citation type="journal article" date="2012" name="J. Bacteriol.">
        <title>Complete Genome Sequence of Rahnella sp. Strain Y9602, a Gammaproteobacterium Isolate from Metal- and Radionuclide-Contaminated Soil.</title>
        <authorList>
            <person name="Martinez R.J."/>
            <person name="Bruce D."/>
            <person name="Detter C."/>
            <person name="Goodwin L.A."/>
            <person name="Han J."/>
            <person name="Han C.S."/>
            <person name="Held B."/>
            <person name="Land M.L."/>
            <person name="Mikhailova N."/>
            <person name="Nolan M."/>
            <person name="Pennacchio L."/>
            <person name="Pitluck S."/>
            <person name="Tapia R."/>
            <person name="Woyke T."/>
            <person name="Sobecky P.A."/>
        </authorList>
    </citation>
    <scope>NUCLEOTIDE SEQUENCE [LARGE SCALE GENOMIC DNA]</scope>
    <source>
        <strain evidence="1 2">Y9602</strain>
        <plasmid evidence="1 2">pRAHAQ01</plasmid>
    </source>
</reference>